<gene>
    <name evidence="2" type="ORF">K458DRAFT_405593</name>
</gene>
<reference evidence="2" key="1">
    <citation type="journal article" date="2020" name="Stud. Mycol.">
        <title>101 Dothideomycetes genomes: a test case for predicting lifestyles and emergence of pathogens.</title>
        <authorList>
            <person name="Haridas S."/>
            <person name="Albert R."/>
            <person name="Binder M."/>
            <person name="Bloem J."/>
            <person name="Labutti K."/>
            <person name="Salamov A."/>
            <person name="Andreopoulos B."/>
            <person name="Baker S."/>
            <person name="Barry K."/>
            <person name="Bills G."/>
            <person name="Bluhm B."/>
            <person name="Cannon C."/>
            <person name="Castanera R."/>
            <person name="Culley D."/>
            <person name="Daum C."/>
            <person name="Ezra D."/>
            <person name="Gonzalez J."/>
            <person name="Henrissat B."/>
            <person name="Kuo A."/>
            <person name="Liang C."/>
            <person name="Lipzen A."/>
            <person name="Lutzoni F."/>
            <person name="Magnuson J."/>
            <person name="Mondo S."/>
            <person name="Nolan M."/>
            <person name="Ohm R."/>
            <person name="Pangilinan J."/>
            <person name="Park H.-J."/>
            <person name="Ramirez L."/>
            <person name="Alfaro M."/>
            <person name="Sun H."/>
            <person name="Tritt A."/>
            <person name="Yoshinaga Y."/>
            <person name="Zwiers L.-H."/>
            <person name="Turgeon B."/>
            <person name="Goodwin S."/>
            <person name="Spatafora J."/>
            <person name="Crous P."/>
            <person name="Grigoriev I."/>
        </authorList>
    </citation>
    <scope>NUCLEOTIDE SEQUENCE</scope>
    <source>
        <strain evidence="2">CBS 122367</strain>
    </source>
</reference>
<dbReference type="AlphaFoldDB" id="A0A6G1IX83"/>
<evidence type="ECO:0000313" key="2">
    <source>
        <dbReference type="EMBL" id="KAF2682866.1"/>
    </source>
</evidence>
<keyword evidence="3" id="KW-1185">Reference proteome</keyword>
<evidence type="ECO:0008006" key="4">
    <source>
        <dbReference type="Google" id="ProtNLM"/>
    </source>
</evidence>
<name>A0A6G1IX83_9PLEO</name>
<organism evidence="2 3">
    <name type="scientific">Lentithecium fluviatile CBS 122367</name>
    <dbReference type="NCBI Taxonomy" id="1168545"/>
    <lineage>
        <taxon>Eukaryota</taxon>
        <taxon>Fungi</taxon>
        <taxon>Dikarya</taxon>
        <taxon>Ascomycota</taxon>
        <taxon>Pezizomycotina</taxon>
        <taxon>Dothideomycetes</taxon>
        <taxon>Pleosporomycetidae</taxon>
        <taxon>Pleosporales</taxon>
        <taxon>Massarineae</taxon>
        <taxon>Lentitheciaceae</taxon>
        <taxon>Lentithecium</taxon>
    </lineage>
</organism>
<evidence type="ECO:0000256" key="1">
    <source>
        <dbReference type="SAM" id="SignalP"/>
    </source>
</evidence>
<proteinExistence type="predicted"/>
<feature type="signal peptide" evidence="1">
    <location>
        <begin position="1"/>
        <end position="19"/>
    </location>
</feature>
<protein>
    <recommendedName>
        <fullName evidence="4">Lytic polysaccharide monooxygenase</fullName>
    </recommendedName>
</protein>
<evidence type="ECO:0000313" key="3">
    <source>
        <dbReference type="Proteomes" id="UP000799291"/>
    </source>
</evidence>
<feature type="chain" id="PRO_5026348622" description="Lytic polysaccharide monooxygenase" evidence="1">
    <location>
        <begin position="20"/>
        <end position="168"/>
    </location>
</feature>
<dbReference type="EMBL" id="MU005586">
    <property type="protein sequence ID" value="KAF2682866.1"/>
    <property type="molecule type" value="Genomic_DNA"/>
</dbReference>
<sequence>MRSTASTTLLLAIVTTMSAKCYKSGDAGNTVTVYPGGSRTACVSKDGKNSYYFLELHNTGGDIQFLDIPYGKKRLADEIGACDLGGESDADNWFARIRRSEAMLLLNSTDHTNPYTMRLDDVVFGPGRGMRKPFLASRCQPGTRNDTLSQRRESSFTLFPRIFPPFEV</sequence>
<dbReference type="Proteomes" id="UP000799291">
    <property type="component" value="Unassembled WGS sequence"/>
</dbReference>
<accession>A0A6G1IX83</accession>
<keyword evidence="1" id="KW-0732">Signal</keyword>